<evidence type="ECO:0000313" key="3">
    <source>
        <dbReference type="Proteomes" id="UP001497480"/>
    </source>
</evidence>
<name>A0AAV1WW72_LUPLU</name>
<keyword evidence="3" id="KW-1185">Reference proteome</keyword>
<accession>A0AAV1WW72</accession>
<feature type="transmembrane region" description="Helical" evidence="1">
    <location>
        <begin position="26"/>
        <end position="44"/>
    </location>
</feature>
<gene>
    <name evidence="2" type="ORF">LLUT_LOCUS14705</name>
</gene>
<sequence length="110" mass="12701">MSESAIHIFGLKEGTDLDYRQVFHDLSFFLAALSLVTVLVNLDMEIDPARDQRLRNTDKAHTAQAEYSKHWAIGFRTNIRFLRRNVLHILGSCHRLGASTKTFRKLMAER</sequence>
<evidence type="ECO:0000313" key="2">
    <source>
        <dbReference type="EMBL" id="CAL0313645.1"/>
    </source>
</evidence>
<dbReference type="EMBL" id="CAXHTB010000010">
    <property type="protein sequence ID" value="CAL0313645.1"/>
    <property type="molecule type" value="Genomic_DNA"/>
</dbReference>
<keyword evidence="1" id="KW-0472">Membrane</keyword>
<organism evidence="2 3">
    <name type="scientific">Lupinus luteus</name>
    <name type="common">European yellow lupine</name>
    <dbReference type="NCBI Taxonomy" id="3873"/>
    <lineage>
        <taxon>Eukaryota</taxon>
        <taxon>Viridiplantae</taxon>
        <taxon>Streptophyta</taxon>
        <taxon>Embryophyta</taxon>
        <taxon>Tracheophyta</taxon>
        <taxon>Spermatophyta</taxon>
        <taxon>Magnoliopsida</taxon>
        <taxon>eudicotyledons</taxon>
        <taxon>Gunneridae</taxon>
        <taxon>Pentapetalae</taxon>
        <taxon>rosids</taxon>
        <taxon>fabids</taxon>
        <taxon>Fabales</taxon>
        <taxon>Fabaceae</taxon>
        <taxon>Papilionoideae</taxon>
        <taxon>50 kb inversion clade</taxon>
        <taxon>genistoids sensu lato</taxon>
        <taxon>core genistoids</taxon>
        <taxon>Genisteae</taxon>
        <taxon>Lupinus</taxon>
    </lineage>
</organism>
<comment type="caution">
    <text evidence="2">The sequence shown here is derived from an EMBL/GenBank/DDBJ whole genome shotgun (WGS) entry which is preliminary data.</text>
</comment>
<keyword evidence="1" id="KW-1133">Transmembrane helix</keyword>
<reference evidence="2 3" key="1">
    <citation type="submission" date="2024-03" db="EMBL/GenBank/DDBJ databases">
        <authorList>
            <person name="Martinez-Hernandez J."/>
        </authorList>
    </citation>
    <scope>NUCLEOTIDE SEQUENCE [LARGE SCALE GENOMIC DNA]</scope>
</reference>
<dbReference type="Proteomes" id="UP001497480">
    <property type="component" value="Unassembled WGS sequence"/>
</dbReference>
<keyword evidence="1" id="KW-0812">Transmembrane</keyword>
<protein>
    <submittedName>
        <fullName evidence="2">Uncharacterized protein</fullName>
    </submittedName>
</protein>
<dbReference type="AlphaFoldDB" id="A0AAV1WW72"/>
<proteinExistence type="predicted"/>
<evidence type="ECO:0000256" key="1">
    <source>
        <dbReference type="SAM" id="Phobius"/>
    </source>
</evidence>